<evidence type="ECO:0000313" key="3">
    <source>
        <dbReference type="Proteomes" id="UP001596282"/>
    </source>
</evidence>
<keyword evidence="3" id="KW-1185">Reference proteome</keyword>
<comment type="caution">
    <text evidence="2">The sequence shown here is derived from an EMBL/GenBank/DDBJ whole genome shotgun (WGS) entry which is preliminary data.</text>
</comment>
<organism evidence="2 3">
    <name type="scientific">Lactiplantibacillus daowaiensis</name>
    <dbReference type="NCBI Taxonomy" id="2559918"/>
    <lineage>
        <taxon>Bacteria</taxon>
        <taxon>Bacillati</taxon>
        <taxon>Bacillota</taxon>
        <taxon>Bacilli</taxon>
        <taxon>Lactobacillales</taxon>
        <taxon>Lactobacillaceae</taxon>
        <taxon>Lactiplantibacillus</taxon>
    </lineage>
</organism>
<sequence>MNFNLDDQYTLNFGNSAAPHDLIAILNLGCVDTQAWWLPNEADLFAAIDNGQLKAHFKFWNKQKSTLVNGNIANGYLDYQHPAQAMAWAKQVFHNQQALRDSTDVPSYLATTYPAVKPYAQADAVKKQIDAEVLANQITSVPTIIFDGHAADEENLQSIKQLLA</sequence>
<dbReference type="EMBL" id="JBHSSC010000014">
    <property type="protein sequence ID" value="MFC6180590.1"/>
    <property type="molecule type" value="Genomic_DNA"/>
</dbReference>
<dbReference type="Pfam" id="PF13462">
    <property type="entry name" value="Thioredoxin_4"/>
    <property type="match status" value="1"/>
</dbReference>
<evidence type="ECO:0000259" key="1">
    <source>
        <dbReference type="Pfam" id="PF13462"/>
    </source>
</evidence>
<dbReference type="InterPro" id="IPR036249">
    <property type="entry name" value="Thioredoxin-like_sf"/>
</dbReference>
<reference evidence="3" key="1">
    <citation type="journal article" date="2019" name="Int. J. Syst. Evol. Microbiol.">
        <title>The Global Catalogue of Microorganisms (GCM) 10K type strain sequencing project: providing services to taxonomists for standard genome sequencing and annotation.</title>
        <authorList>
            <consortium name="The Broad Institute Genomics Platform"/>
            <consortium name="The Broad Institute Genome Sequencing Center for Infectious Disease"/>
            <person name="Wu L."/>
            <person name="Ma J."/>
        </authorList>
    </citation>
    <scope>NUCLEOTIDE SEQUENCE [LARGE SCALE GENOMIC DNA]</scope>
    <source>
        <strain evidence="3">CCM 8933</strain>
    </source>
</reference>
<name>A0ABW1RZL7_9LACO</name>
<proteinExistence type="predicted"/>
<protein>
    <submittedName>
        <fullName evidence="2">Thioredoxin domain-containing protein</fullName>
    </submittedName>
</protein>
<dbReference type="Proteomes" id="UP001596282">
    <property type="component" value="Unassembled WGS sequence"/>
</dbReference>
<accession>A0ABW1RZL7</accession>
<dbReference type="Gene3D" id="1.10.1200.90">
    <property type="entry name" value="DsbA-like domain"/>
    <property type="match status" value="1"/>
</dbReference>
<dbReference type="SUPFAM" id="SSF52833">
    <property type="entry name" value="Thioredoxin-like"/>
    <property type="match status" value="1"/>
</dbReference>
<evidence type="ECO:0000313" key="2">
    <source>
        <dbReference type="EMBL" id="MFC6180590.1"/>
    </source>
</evidence>
<dbReference type="Gene3D" id="3.40.30.10">
    <property type="entry name" value="Glutaredoxin"/>
    <property type="match status" value="1"/>
</dbReference>
<feature type="domain" description="Thioredoxin-like fold" evidence="1">
    <location>
        <begin position="9"/>
        <end position="159"/>
    </location>
</feature>
<dbReference type="RefSeq" id="WP_137628460.1">
    <property type="nucleotide sequence ID" value="NZ_BJDJ01000009.1"/>
</dbReference>
<gene>
    <name evidence="2" type="ORF">ACFP5Y_05060</name>
</gene>
<dbReference type="InterPro" id="IPR012336">
    <property type="entry name" value="Thioredoxin-like_fold"/>
</dbReference>